<accession>A0A2T3MUW6</accession>
<feature type="transmembrane region" description="Helical" evidence="1">
    <location>
        <begin position="46"/>
        <end position="66"/>
    </location>
</feature>
<dbReference type="PANTHER" id="PTHR28008:SF1">
    <property type="entry name" value="DOMAIN PROTEIN, PUTATIVE (AFU_ORTHOLOGUE AFUA_3G10980)-RELATED"/>
    <property type="match status" value="1"/>
</dbReference>
<evidence type="ECO:0000259" key="2">
    <source>
        <dbReference type="Pfam" id="PF04892"/>
    </source>
</evidence>
<dbReference type="InterPro" id="IPR006976">
    <property type="entry name" value="VanZ-like"/>
</dbReference>
<dbReference type="PANTHER" id="PTHR28008">
    <property type="entry name" value="DOMAIN PROTEIN, PUTATIVE (AFU_ORTHOLOGUE AFUA_3G10980)-RELATED"/>
    <property type="match status" value="1"/>
</dbReference>
<comment type="caution">
    <text evidence="3">The sequence shown here is derived from an EMBL/GenBank/DDBJ whole genome shotgun (WGS) entry which is preliminary data.</text>
</comment>
<gene>
    <name evidence="3" type="ORF">C9I89_16430</name>
</gene>
<dbReference type="OrthoDB" id="6196445at2"/>
<protein>
    <recommendedName>
        <fullName evidence="2">VanZ-like domain-containing protein</fullName>
    </recommendedName>
</protein>
<dbReference type="EMBL" id="PYMC01000013">
    <property type="protein sequence ID" value="PSW03718.1"/>
    <property type="molecule type" value="Genomic_DNA"/>
</dbReference>
<keyword evidence="1" id="KW-0472">Membrane</keyword>
<reference evidence="3 4" key="1">
    <citation type="submission" date="2018-03" db="EMBL/GenBank/DDBJ databases">
        <title>Whole genome sequencing of Histamine producing bacteria.</title>
        <authorList>
            <person name="Butler K."/>
        </authorList>
    </citation>
    <scope>NUCLEOTIDE SEQUENCE [LARGE SCALE GENOMIC DNA]</scope>
    <source>
        <strain evidence="3 4">DSM 16190</strain>
    </source>
</reference>
<proteinExistence type="predicted"/>
<keyword evidence="4" id="KW-1185">Reference proteome</keyword>
<keyword evidence="1" id="KW-0812">Transmembrane</keyword>
<feature type="transmembrane region" description="Helical" evidence="1">
    <location>
        <begin position="107"/>
        <end position="124"/>
    </location>
</feature>
<name>A0A2T3MUW6_9GAMM</name>
<evidence type="ECO:0000256" key="1">
    <source>
        <dbReference type="SAM" id="Phobius"/>
    </source>
</evidence>
<evidence type="ECO:0000313" key="4">
    <source>
        <dbReference type="Proteomes" id="UP000240904"/>
    </source>
</evidence>
<sequence>MLPTLLFRAFVLISVMLFACASLLKSIGWKISFFQAAEGVVGGDKVLHLIAAFYISLLVSLAVNTSRNQLSTKFINPVFIYLFISFSADELLQLLSSYRHFSFADLAANYVGLLLGWGISGLLLKTTTKDHEHR</sequence>
<dbReference type="Proteomes" id="UP000240904">
    <property type="component" value="Unassembled WGS sequence"/>
</dbReference>
<evidence type="ECO:0000313" key="3">
    <source>
        <dbReference type="EMBL" id="PSW03718.1"/>
    </source>
</evidence>
<organism evidence="3 4">
    <name type="scientific">Photobacterium lipolyticum</name>
    <dbReference type="NCBI Taxonomy" id="266810"/>
    <lineage>
        <taxon>Bacteria</taxon>
        <taxon>Pseudomonadati</taxon>
        <taxon>Pseudomonadota</taxon>
        <taxon>Gammaproteobacteria</taxon>
        <taxon>Vibrionales</taxon>
        <taxon>Vibrionaceae</taxon>
        <taxon>Photobacterium</taxon>
    </lineage>
</organism>
<feature type="domain" description="VanZ-like" evidence="2">
    <location>
        <begin position="36"/>
        <end position="121"/>
    </location>
</feature>
<dbReference type="Pfam" id="PF04892">
    <property type="entry name" value="VanZ"/>
    <property type="match status" value="1"/>
</dbReference>
<keyword evidence="1" id="KW-1133">Transmembrane helix</keyword>
<dbReference type="AlphaFoldDB" id="A0A2T3MUW6"/>